<keyword evidence="1" id="KW-1133">Transmembrane helix</keyword>
<sequence>MEGFPAILWSATGLIIAALSVLWWLKDRRERREAQLVRRWNNATIWNPDTTARVVRLSRAEPGRGWLDDGEVAIEVNLPDQKTPPGAGWYLSVTGWVPARRAALKGRIVRLGAESVQDVFPPDAPAVTHRMMGRGERRPGVIARLLGFRGL</sequence>
<protein>
    <submittedName>
        <fullName evidence="2">Uncharacterized protein</fullName>
    </submittedName>
</protein>
<keyword evidence="1" id="KW-0812">Transmembrane</keyword>
<accession>A0A1I6HDK6</accession>
<gene>
    <name evidence="2" type="ORF">SAMN04488591_1734</name>
</gene>
<evidence type="ECO:0000313" key="3">
    <source>
        <dbReference type="Proteomes" id="UP000198877"/>
    </source>
</evidence>
<proteinExistence type="predicted"/>
<dbReference type="Proteomes" id="UP000198877">
    <property type="component" value="Unassembled WGS sequence"/>
</dbReference>
<name>A0A1I6HDK6_9MICO</name>
<dbReference type="EMBL" id="FOYR01000002">
    <property type="protein sequence ID" value="SFR52576.1"/>
    <property type="molecule type" value="Genomic_DNA"/>
</dbReference>
<evidence type="ECO:0000256" key="1">
    <source>
        <dbReference type="SAM" id="Phobius"/>
    </source>
</evidence>
<reference evidence="3" key="1">
    <citation type="submission" date="2016-10" db="EMBL/GenBank/DDBJ databases">
        <authorList>
            <person name="Varghese N."/>
            <person name="Submissions S."/>
        </authorList>
    </citation>
    <scope>NUCLEOTIDE SEQUENCE [LARGE SCALE GENOMIC DNA]</scope>
    <source>
        <strain evidence="3">CL127</strain>
    </source>
</reference>
<dbReference type="AlphaFoldDB" id="A0A1I6HDK6"/>
<organism evidence="2 3">
    <name type="scientific">Microbacterium azadirachtae</name>
    <dbReference type="NCBI Taxonomy" id="582680"/>
    <lineage>
        <taxon>Bacteria</taxon>
        <taxon>Bacillati</taxon>
        <taxon>Actinomycetota</taxon>
        <taxon>Actinomycetes</taxon>
        <taxon>Micrococcales</taxon>
        <taxon>Microbacteriaceae</taxon>
        <taxon>Microbacterium</taxon>
    </lineage>
</organism>
<feature type="transmembrane region" description="Helical" evidence="1">
    <location>
        <begin position="6"/>
        <end position="25"/>
    </location>
</feature>
<evidence type="ECO:0000313" key="2">
    <source>
        <dbReference type="EMBL" id="SFR52576.1"/>
    </source>
</evidence>
<keyword evidence="1" id="KW-0472">Membrane</keyword>